<dbReference type="RefSeq" id="WP_172158226.1">
    <property type="nucleotide sequence ID" value="NZ_CP053564.1"/>
</dbReference>
<organism evidence="2 3">
    <name type="scientific">Pseudonocardia broussonetiae</name>
    <dbReference type="NCBI Taxonomy" id="2736640"/>
    <lineage>
        <taxon>Bacteria</taxon>
        <taxon>Bacillati</taxon>
        <taxon>Actinomycetota</taxon>
        <taxon>Actinomycetes</taxon>
        <taxon>Pseudonocardiales</taxon>
        <taxon>Pseudonocardiaceae</taxon>
        <taxon>Pseudonocardia</taxon>
    </lineage>
</organism>
<feature type="compositionally biased region" description="Basic and acidic residues" evidence="1">
    <location>
        <begin position="77"/>
        <end position="86"/>
    </location>
</feature>
<evidence type="ECO:0000313" key="2">
    <source>
        <dbReference type="EMBL" id="QJY46654.1"/>
    </source>
</evidence>
<dbReference type="AlphaFoldDB" id="A0A6M6JFD3"/>
<evidence type="ECO:0000313" key="3">
    <source>
        <dbReference type="Proteomes" id="UP000505377"/>
    </source>
</evidence>
<dbReference type="EMBL" id="CP053564">
    <property type="protein sequence ID" value="QJY46654.1"/>
    <property type="molecule type" value="Genomic_DNA"/>
</dbReference>
<evidence type="ECO:0000256" key="1">
    <source>
        <dbReference type="SAM" id="MobiDB-lite"/>
    </source>
</evidence>
<dbReference type="KEGG" id="pbro:HOP40_13195"/>
<reference evidence="2 3" key="1">
    <citation type="submission" date="2020-05" db="EMBL/GenBank/DDBJ databases">
        <authorList>
            <person name="Mo P."/>
        </authorList>
    </citation>
    <scope>NUCLEOTIDE SEQUENCE [LARGE SCALE GENOMIC DNA]</scope>
    <source>
        <strain evidence="2 3">Gen01</strain>
    </source>
</reference>
<name>A0A6M6JFD3_9PSEU</name>
<sequence>MDYCGPRGLPRSKFLGWPKDDQDAAIVWVIRERSVHAACGTRREDWDPEQGGHPRAFVATVDVCPGCAALENRQARFDKQREKGDLEPGSSLVLRRQEGLP</sequence>
<protein>
    <submittedName>
        <fullName evidence="2">Uncharacterized protein</fullName>
    </submittedName>
</protein>
<dbReference type="Proteomes" id="UP000505377">
    <property type="component" value="Chromosome"/>
</dbReference>
<keyword evidence="3" id="KW-1185">Reference proteome</keyword>
<feature type="region of interest" description="Disordered" evidence="1">
    <location>
        <begin position="77"/>
        <end position="101"/>
    </location>
</feature>
<proteinExistence type="predicted"/>
<accession>A0A6M6JFD3</accession>
<gene>
    <name evidence="2" type="ORF">HOP40_13195</name>
</gene>